<dbReference type="PANTHER" id="PTHR46508">
    <property type="entry name" value="PHD FINGER FAMILY PROTEIN"/>
    <property type="match status" value="1"/>
</dbReference>
<dbReference type="GO" id="GO:0008270">
    <property type="term" value="F:zinc ion binding"/>
    <property type="evidence" value="ECO:0007669"/>
    <property type="project" value="UniProtKB-KW"/>
</dbReference>
<evidence type="ECO:0000313" key="11">
    <source>
        <dbReference type="Proteomes" id="UP000807159"/>
    </source>
</evidence>
<feature type="region of interest" description="Disordered" evidence="7">
    <location>
        <begin position="72"/>
        <end position="105"/>
    </location>
</feature>
<dbReference type="SMART" id="SM00249">
    <property type="entry name" value="PHD"/>
    <property type="match status" value="2"/>
</dbReference>
<dbReference type="PROSITE" id="PS01359">
    <property type="entry name" value="ZF_PHD_1"/>
    <property type="match status" value="1"/>
</dbReference>
<evidence type="ECO:0000256" key="7">
    <source>
        <dbReference type="SAM" id="MobiDB-lite"/>
    </source>
</evidence>
<gene>
    <name evidence="10" type="ORF">H0E87_001603</name>
</gene>
<evidence type="ECO:0000259" key="9">
    <source>
        <dbReference type="PROSITE" id="PS50827"/>
    </source>
</evidence>
<comment type="caution">
    <text evidence="10">The sequence shown here is derived from an EMBL/GenBank/DDBJ whole genome shotgun (WGS) entry which is preliminary data.</text>
</comment>
<dbReference type="Pfam" id="PF21743">
    <property type="entry name" value="PTM_DIR17_Tudor"/>
    <property type="match status" value="1"/>
</dbReference>
<dbReference type="Gene3D" id="3.30.40.10">
    <property type="entry name" value="Zinc/RING finger domain, C3HC4 (zinc finger)"/>
    <property type="match status" value="2"/>
</dbReference>
<protein>
    <submittedName>
        <fullName evidence="10">Uncharacterized protein</fullName>
    </submittedName>
</protein>
<dbReference type="Pfam" id="PF02791">
    <property type="entry name" value="DDT"/>
    <property type="match status" value="1"/>
</dbReference>
<dbReference type="CDD" id="cd15532">
    <property type="entry name" value="PHD2_CHD_II"/>
    <property type="match status" value="1"/>
</dbReference>
<dbReference type="PROSITE" id="PS50016">
    <property type="entry name" value="ZF_PHD_2"/>
    <property type="match status" value="1"/>
</dbReference>
<dbReference type="InterPro" id="IPR047365">
    <property type="entry name" value="Tudor_AtPTM-like"/>
</dbReference>
<keyword evidence="2" id="KW-0479">Metal-binding</keyword>
<accession>A0A8T2ZTT7</accession>
<dbReference type="InterPro" id="IPR019787">
    <property type="entry name" value="Znf_PHD-finger"/>
</dbReference>
<feature type="domain" description="PHD-type" evidence="8">
    <location>
        <begin position="669"/>
        <end position="716"/>
    </location>
</feature>
<dbReference type="InterPro" id="IPR011011">
    <property type="entry name" value="Znf_FYVE_PHD"/>
</dbReference>
<dbReference type="Pfam" id="PF24294">
    <property type="entry name" value="Chromo_PTM"/>
    <property type="match status" value="1"/>
</dbReference>
<dbReference type="PANTHER" id="PTHR46508:SF5">
    <property type="entry name" value="PHD-FINGER AND DNA BINDING DOMAIN-CONTAINING PROTEIN"/>
    <property type="match status" value="1"/>
</dbReference>
<name>A0A8T2ZTT7_POPDE</name>
<evidence type="ECO:0000256" key="5">
    <source>
        <dbReference type="ARBA" id="ARBA00023242"/>
    </source>
</evidence>
<keyword evidence="11" id="KW-1185">Reference proteome</keyword>
<keyword evidence="3 6" id="KW-0863">Zinc-finger</keyword>
<proteinExistence type="predicted"/>
<dbReference type="InterPro" id="IPR056618">
    <property type="entry name" value="Chromo_PTM"/>
</dbReference>
<evidence type="ECO:0000256" key="1">
    <source>
        <dbReference type="ARBA" id="ARBA00004123"/>
    </source>
</evidence>
<dbReference type="Proteomes" id="UP000807159">
    <property type="component" value="Chromosome 1"/>
</dbReference>
<evidence type="ECO:0000256" key="6">
    <source>
        <dbReference type="PROSITE-ProRule" id="PRU00146"/>
    </source>
</evidence>
<dbReference type="InterPro" id="IPR018501">
    <property type="entry name" value="DDT_dom"/>
</dbReference>
<dbReference type="CDD" id="cd20401">
    <property type="entry name" value="Tudor_AtPTM-like"/>
    <property type="match status" value="1"/>
</dbReference>
<evidence type="ECO:0000256" key="4">
    <source>
        <dbReference type="ARBA" id="ARBA00022833"/>
    </source>
</evidence>
<dbReference type="Gene3D" id="2.30.30.140">
    <property type="match status" value="1"/>
</dbReference>
<feature type="region of interest" description="Disordered" evidence="7">
    <location>
        <begin position="384"/>
        <end position="428"/>
    </location>
</feature>
<dbReference type="InterPro" id="IPR019786">
    <property type="entry name" value="Zinc_finger_PHD-type_CS"/>
</dbReference>
<dbReference type="PROSITE" id="PS50827">
    <property type="entry name" value="DDT"/>
    <property type="match status" value="1"/>
</dbReference>
<feature type="compositionally biased region" description="Basic residues" evidence="7">
    <location>
        <begin position="77"/>
        <end position="89"/>
    </location>
</feature>
<evidence type="ECO:0000256" key="2">
    <source>
        <dbReference type="ARBA" id="ARBA00022723"/>
    </source>
</evidence>
<organism evidence="10 11">
    <name type="scientific">Populus deltoides</name>
    <name type="common">Eastern poplar</name>
    <name type="synonym">Eastern cottonwood</name>
    <dbReference type="NCBI Taxonomy" id="3696"/>
    <lineage>
        <taxon>Eukaryota</taxon>
        <taxon>Viridiplantae</taxon>
        <taxon>Streptophyta</taxon>
        <taxon>Embryophyta</taxon>
        <taxon>Tracheophyta</taxon>
        <taxon>Spermatophyta</taxon>
        <taxon>Magnoliopsida</taxon>
        <taxon>eudicotyledons</taxon>
        <taxon>Gunneridae</taxon>
        <taxon>Pentapetalae</taxon>
        <taxon>rosids</taxon>
        <taxon>fabids</taxon>
        <taxon>Malpighiales</taxon>
        <taxon>Salicaceae</taxon>
        <taxon>Saliceae</taxon>
        <taxon>Populus</taxon>
    </lineage>
</organism>
<reference evidence="10" key="1">
    <citation type="journal article" date="2021" name="J. Hered.">
        <title>Genome Assembly of Salicaceae Populus deltoides (Eastern Cottonwood) I-69 Based on Nanopore Sequencing and Hi-C Technologies.</title>
        <authorList>
            <person name="Bai S."/>
            <person name="Wu H."/>
            <person name="Zhang J."/>
            <person name="Pan Z."/>
            <person name="Zhao W."/>
            <person name="Li Z."/>
            <person name="Tong C."/>
        </authorList>
    </citation>
    <scope>NUCLEOTIDE SEQUENCE</scope>
    <source>
        <tissue evidence="10">Leaf</tissue>
    </source>
</reference>
<feature type="region of interest" description="Disordered" evidence="7">
    <location>
        <begin position="1523"/>
        <end position="1562"/>
    </location>
</feature>
<feature type="domain" description="DDT" evidence="9">
    <location>
        <begin position="473"/>
        <end position="533"/>
    </location>
</feature>
<dbReference type="GO" id="GO:0005634">
    <property type="term" value="C:nucleus"/>
    <property type="evidence" value="ECO:0007669"/>
    <property type="project" value="UniProtKB-SubCell"/>
</dbReference>
<evidence type="ECO:0000313" key="10">
    <source>
        <dbReference type="EMBL" id="KAH8520192.1"/>
    </source>
</evidence>
<feature type="compositionally biased region" description="Basic residues" evidence="7">
    <location>
        <begin position="1537"/>
        <end position="1562"/>
    </location>
</feature>
<sequence>MEFVGKSVKKKFKGFGVFKGTVKSYDPSSGFFEVKYEDGDFEKLGFSDVASLVGEDKEAAVAAAAAAVVGPVDHKPRLGRKPKKRRRADPKKPESGGESGNSRVVEANGNLDMNRNVDLNDGFSGDLRENVDINVDLNETLEKGSGIVENLTEGVFDLNAGGDVDENIKEFDLECQAAETQKRECGFDLNLGIDEEIKDGTDDGFEGQVDEAPNFEIPRMGEVEKSHIESAIPNGKLEEVHVINDSCVELGGRIEELNMVSGEDFRACDSVGVMDVKDVKEDCPEVIDLTNGYKEESVSQRRGRSRRKFADNLNSIPDVTVLLDTNAVRDECLVESGSRRRGRRRKLADNLNSTLETIVLSDANAGGDVCTMGVDGNLGDVGSSCKEVSGSARKRKKPLGNGNSTQETTVLRRSARRGSTKNDMSNDISMSPVVSALMEEKPVKSHHEWPEEPVVLPPKLQLPPSSQSLDLSGIPVLDLFSVYACLRSFSTLLFLSPFGLEEFVAAVKGNSPSSLFDCIHVSILQTLRKHLENLSNEGSESASNCLRSLDWGLLDLITWPVFMVEYLLIHGSGLKPGFDLSRLKLFRSDYHKQPVSVKVEILKCLCDDMIEAETIRSELNRRSSGTDPDMDFDRNVNLGGYKKRKTAMDVSGNSCLTEDAADDTNDWNSDECCLCKMDGNLICCDGCPAAYHAKCVGVANNYLPEGDWYCPECAIDWQKPWMKPRKLLRGAELLGVDPYNRLYFSSCGYLLVSDSCDTECSFNYYQRDHLSLVIEVLKSSEMIYGGILEAIHKHWDMHLYGASSSLSSLKHTTSLDMFIPPCPSASLDTCATKIKAADGQNLGKFVNGCCGHLDVEFSKSASLTCMSSEGSAETIQISSGNQNFQKEGPDCSNRFAGFSNESDVPGKSPLMGDNSMTSNSLDIKREKNPCPPPTRCPSSAGNAKAEVTLQVQPGTEYMNYYCFGHTSASIADVLLSKPSEKTTENSIKSDEEMALAQMKVILKKSNKFRWSSIPCLNAEVQKGKCGWCFSCRATTDEPDCLFNTSLGPIQEGSESEAIGLQSKRIRKGYLIDLIYHILLIEHRLQGLLLGPWLNPHYTKLWRKSILKASDIASVKHLLLKLEANVRRLALSADWVKYVDSGVTMGSSSHVVITSSRASSKNGIGRKRARSTEFESKPCANSASGLSMFWWRGGRLSRRLFSWKVLPCSLISKAARQAGCMKIPGILYPENSDFAKRSKHVAWQAAVGSSTTAEQLALQVREFDSNIRWDEIENTHPFSMLDKELRKSFRLFKKVIIRRKCVEEEGAKYLLDFGKRRCIPEVVSKNGFMIEESSSERKKYWLNESYVPLHLLKSFEEKKIARRSSKISSGKLSDACAAVNKPLKKRGFSYLFARAERSEYHQCGHCKKDVLIREAVCCQLCKGSFHKRHARKSAGAIMAKCTYTCHRCHYGKNVKKTNAKTVNIDNKRGKNSKITKVQEQKLKKATVDRNLVRLKNSKKALKGSRPILSRNNKKVTVVPLRRSARKAKQKALQNKKALGCKRGRPAKSKKGANKKPKKGTSLHRKRTDTYYSYWLNGLLLSRKPDDERVAHFREKRYIAQSDSVIDDQPKCHLCCEAGSTSISNYISCEMCGEWFHGDAFGLDAENINKLIGFRCHMCLEKTPPICPHAAATSHEFEIGEVQNDVEIDFPKEGTDSILHLEEDHSGLLPVDESVHVEGQLGTGLVSNQSFASKSKLGAENGHALDNVTENSDAIQTSNENLKPDLITSSNENHMVK</sequence>
<keyword evidence="4" id="KW-0862">Zinc</keyword>
<evidence type="ECO:0000256" key="3">
    <source>
        <dbReference type="ARBA" id="ARBA00022771"/>
    </source>
</evidence>
<keyword evidence="5" id="KW-0539">Nucleus</keyword>
<dbReference type="EMBL" id="JACEGQ020000001">
    <property type="protein sequence ID" value="KAH8520192.1"/>
    <property type="molecule type" value="Genomic_DNA"/>
</dbReference>
<dbReference type="SUPFAM" id="SSF57903">
    <property type="entry name" value="FYVE/PHD zinc finger"/>
    <property type="match status" value="2"/>
</dbReference>
<dbReference type="CDD" id="cd15489">
    <property type="entry name" value="PHD_SF"/>
    <property type="match status" value="1"/>
</dbReference>
<dbReference type="SMART" id="SM00571">
    <property type="entry name" value="DDT"/>
    <property type="match status" value="1"/>
</dbReference>
<evidence type="ECO:0000259" key="8">
    <source>
        <dbReference type="PROSITE" id="PS50016"/>
    </source>
</evidence>
<feature type="region of interest" description="Disordered" evidence="7">
    <location>
        <begin position="1755"/>
        <end position="1775"/>
    </location>
</feature>
<dbReference type="InterPro" id="IPR001965">
    <property type="entry name" value="Znf_PHD"/>
</dbReference>
<dbReference type="Pfam" id="PF00628">
    <property type="entry name" value="PHD"/>
    <property type="match status" value="1"/>
</dbReference>
<feature type="compositionally biased region" description="Polar residues" evidence="7">
    <location>
        <begin position="401"/>
        <end position="411"/>
    </location>
</feature>
<dbReference type="InterPro" id="IPR013083">
    <property type="entry name" value="Znf_RING/FYVE/PHD"/>
</dbReference>
<comment type="subcellular location">
    <subcellularLocation>
        <location evidence="1">Nucleus</location>
    </subcellularLocation>
</comment>